<accession>A0A6A5T1D9</accession>
<evidence type="ECO:0000313" key="1">
    <source>
        <dbReference type="EMBL" id="KAF1945752.1"/>
    </source>
</evidence>
<dbReference type="AlphaFoldDB" id="A0A6A5T1D9"/>
<dbReference type="OrthoDB" id="3682830at2759"/>
<gene>
    <name evidence="1" type="ORF">EJ02DRAFT_24834</name>
</gene>
<organism evidence="1 2">
    <name type="scientific">Clathrospora elynae</name>
    <dbReference type="NCBI Taxonomy" id="706981"/>
    <lineage>
        <taxon>Eukaryota</taxon>
        <taxon>Fungi</taxon>
        <taxon>Dikarya</taxon>
        <taxon>Ascomycota</taxon>
        <taxon>Pezizomycotina</taxon>
        <taxon>Dothideomycetes</taxon>
        <taxon>Pleosporomycetidae</taxon>
        <taxon>Pleosporales</taxon>
        <taxon>Diademaceae</taxon>
        <taxon>Clathrospora</taxon>
    </lineage>
</organism>
<keyword evidence="2" id="KW-1185">Reference proteome</keyword>
<dbReference type="EMBL" id="ML976007">
    <property type="protein sequence ID" value="KAF1945752.1"/>
    <property type="molecule type" value="Genomic_DNA"/>
</dbReference>
<dbReference type="Proteomes" id="UP000800038">
    <property type="component" value="Unassembled WGS sequence"/>
</dbReference>
<reference evidence="1" key="1">
    <citation type="journal article" date="2020" name="Stud. Mycol.">
        <title>101 Dothideomycetes genomes: a test case for predicting lifestyles and emergence of pathogens.</title>
        <authorList>
            <person name="Haridas S."/>
            <person name="Albert R."/>
            <person name="Binder M."/>
            <person name="Bloem J."/>
            <person name="Labutti K."/>
            <person name="Salamov A."/>
            <person name="Andreopoulos B."/>
            <person name="Baker S."/>
            <person name="Barry K."/>
            <person name="Bills G."/>
            <person name="Bluhm B."/>
            <person name="Cannon C."/>
            <person name="Castanera R."/>
            <person name="Culley D."/>
            <person name="Daum C."/>
            <person name="Ezra D."/>
            <person name="Gonzalez J."/>
            <person name="Henrissat B."/>
            <person name="Kuo A."/>
            <person name="Liang C."/>
            <person name="Lipzen A."/>
            <person name="Lutzoni F."/>
            <person name="Magnuson J."/>
            <person name="Mondo S."/>
            <person name="Nolan M."/>
            <person name="Ohm R."/>
            <person name="Pangilinan J."/>
            <person name="Park H.-J."/>
            <person name="Ramirez L."/>
            <person name="Alfaro M."/>
            <person name="Sun H."/>
            <person name="Tritt A."/>
            <person name="Yoshinaga Y."/>
            <person name="Zwiers L.-H."/>
            <person name="Turgeon B."/>
            <person name="Goodwin S."/>
            <person name="Spatafora J."/>
            <person name="Crous P."/>
            <person name="Grigoriev I."/>
        </authorList>
    </citation>
    <scope>NUCLEOTIDE SEQUENCE</scope>
    <source>
        <strain evidence="1">CBS 161.51</strain>
    </source>
</reference>
<protein>
    <submittedName>
        <fullName evidence="1">Uncharacterized protein</fullName>
    </submittedName>
</protein>
<sequence>MSSAIISTTVRPFGPQLTVFPNEILLEIFKFLMFSMAANRTRIIDAKYFGFFLGGFGPFGKLLRTSRHFRHLASVAFYELNLFEFHNRQGVIGGVFDHCKVPALPRIVFRESLRRMKITLHLADHFRGLETAADGTSEYVSQRIVSVQQLFEHCPGARQLRDLTNALTGFSKLQELELLLIPTFDTYLPDEFQEVLAVYRAANFLVSARAVKVRVTNQDGIDLDWHPKLAQAIGI</sequence>
<evidence type="ECO:0000313" key="2">
    <source>
        <dbReference type="Proteomes" id="UP000800038"/>
    </source>
</evidence>
<name>A0A6A5T1D9_9PLEO</name>
<proteinExistence type="predicted"/>